<keyword evidence="4 10" id="KW-0808">Transferase</keyword>
<dbReference type="GO" id="GO:0043811">
    <property type="term" value="F:phosphate:acyl-[acyl carrier protein] acyltransferase activity"/>
    <property type="evidence" value="ECO:0007669"/>
    <property type="project" value="UniProtKB-EC"/>
</dbReference>
<sequence>MSERFCIALDAMGGDHAPDMVVAGADIARERCPNVDYLFVGDEERIRPLLARYPALAAVSTVRHTPDAIAGDAKPSVALRAGRTSSMRLAIDAVASGEAACVVSAGNTGALMAMAKFVLKTLPGIDRPAIASFFPTLRGESVMLDLGANLECDADNLVQFAVMGTVFSRTVLGLLEPTVGLLNVGSEEQKGHESIRQAASALRASALAKNFRGFVEGNDIAAGSVDVIVTDGFSGNIALKTAEGTAKLYAEFLKRTFKSSLLAKLGYLLAHGAFQKLRLRTDPRRYNGAMFLGLRGVCVKSHGGTDALGFANAIGVAGDLVVHGFNEKIRDELARLQAALEAAAPSPEATEAAAV</sequence>
<dbReference type="InterPro" id="IPR003664">
    <property type="entry name" value="FA_synthesis"/>
</dbReference>
<evidence type="ECO:0000256" key="10">
    <source>
        <dbReference type="HAMAP-Rule" id="MF_00019"/>
    </source>
</evidence>
<dbReference type="NCBIfam" id="TIGR00182">
    <property type="entry name" value="plsX"/>
    <property type="match status" value="1"/>
</dbReference>
<evidence type="ECO:0000256" key="9">
    <source>
        <dbReference type="ARBA" id="ARBA00046608"/>
    </source>
</evidence>
<evidence type="ECO:0000256" key="6">
    <source>
        <dbReference type="ARBA" id="ARBA00023209"/>
    </source>
</evidence>
<protein>
    <recommendedName>
        <fullName evidence="8 10">Phosphate acyltransferase</fullName>
        <ecNumber evidence="8 10">2.3.1.274</ecNumber>
    </recommendedName>
    <alternativeName>
        <fullName evidence="10">Acyl-ACP phosphotransacylase</fullName>
    </alternativeName>
    <alternativeName>
        <fullName evidence="10">Acyl-[acyl-carrier-protein]--phosphate acyltransferase</fullName>
    </alternativeName>
    <alternativeName>
        <fullName evidence="10">Phosphate-acyl-ACP acyltransferase</fullName>
    </alternativeName>
</protein>
<comment type="function">
    <text evidence="10">Catalyzes the reversible formation of acyl-phosphate (acyl-PO(4)) from acyl-[acyl-carrier-protein] (acyl-ACP). This enzyme utilizes acyl-ACP as fatty acyl donor, but not acyl-CoA.</text>
</comment>
<dbReference type="SUPFAM" id="SSF53659">
    <property type="entry name" value="Isocitrate/Isopropylmalate dehydrogenase-like"/>
    <property type="match status" value="1"/>
</dbReference>
<keyword evidence="12" id="KW-1185">Reference proteome</keyword>
<comment type="catalytic activity">
    <reaction evidence="1 10">
        <text>a fatty acyl-[ACP] + phosphate = an acyl phosphate + holo-[ACP]</text>
        <dbReference type="Rhea" id="RHEA:42292"/>
        <dbReference type="Rhea" id="RHEA-COMP:9685"/>
        <dbReference type="Rhea" id="RHEA-COMP:14125"/>
        <dbReference type="ChEBI" id="CHEBI:43474"/>
        <dbReference type="ChEBI" id="CHEBI:59918"/>
        <dbReference type="ChEBI" id="CHEBI:64479"/>
        <dbReference type="ChEBI" id="CHEBI:138651"/>
        <dbReference type="EC" id="2.3.1.274"/>
    </reaction>
</comment>
<keyword evidence="6 10" id="KW-0594">Phospholipid biosynthesis</keyword>
<dbReference type="InterPro" id="IPR012281">
    <property type="entry name" value="Phospholipid_synth_PlsX-like"/>
</dbReference>
<dbReference type="PIRSF" id="PIRSF002465">
    <property type="entry name" value="Phsphlp_syn_PlsX"/>
    <property type="match status" value="1"/>
</dbReference>
<dbReference type="Gene3D" id="3.40.718.10">
    <property type="entry name" value="Isopropylmalate Dehydrogenase"/>
    <property type="match status" value="1"/>
</dbReference>
<accession>A0ABW2KT24</accession>
<gene>
    <name evidence="10 11" type="primary">plsX</name>
    <name evidence="11" type="ORF">ACFQPS_03310</name>
</gene>
<evidence type="ECO:0000313" key="11">
    <source>
        <dbReference type="EMBL" id="MFC7332175.1"/>
    </source>
</evidence>
<dbReference type="EMBL" id="JBHTCM010000004">
    <property type="protein sequence ID" value="MFC7332175.1"/>
    <property type="molecule type" value="Genomic_DNA"/>
</dbReference>
<keyword evidence="2 10" id="KW-0963">Cytoplasm</keyword>
<evidence type="ECO:0000256" key="7">
    <source>
        <dbReference type="ARBA" id="ARBA00023264"/>
    </source>
</evidence>
<organism evidence="11 12">
    <name type="scientific">Rhodocista pekingensis</name>
    <dbReference type="NCBI Taxonomy" id="201185"/>
    <lineage>
        <taxon>Bacteria</taxon>
        <taxon>Pseudomonadati</taxon>
        <taxon>Pseudomonadota</taxon>
        <taxon>Alphaproteobacteria</taxon>
        <taxon>Rhodospirillales</taxon>
        <taxon>Azospirillaceae</taxon>
        <taxon>Rhodocista</taxon>
    </lineage>
</organism>
<dbReference type="RefSeq" id="WP_377356409.1">
    <property type="nucleotide sequence ID" value="NZ_JBHTCM010000004.1"/>
</dbReference>
<dbReference type="EC" id="2.3.1.274" evidence="8 10"/>
<evidence type="ECO:0000256" key="2">
    <source>
        <dbReference type="ARBA" id="ARBA00022490"/>
    </source>
</evidence>
<evidence type="ECO:0000256" key="4">
    <source>
        <dbReference type="ARBA" id="ARBA00022679"/>
    </source>
</evidence>
<keyword evidence="7 10" id="KW-1208">Phospholipid metabolism</keyword>
<comment type="pathway">
    <text evidence="10">Lipid metabolism; phospholipid metabolism.</text>
</comment>
<evidence type="ECO:0000256" key="3">
    <source>
        <dbReference type="ARBA" id="ARBA00022516"/>
    </source>
</evidence>
<dbReference type="PANTHER" id="PTHR30100">
    <property type="entry name" value="FATTY ACID/PHOSPHOLIPID SYNTHESIS PROTEIN PLSX"/>
    <property type="match status" value="1"/>
</dbReference>
<keyword evidence="11" id="KW-0012">Acyltransferase</keyword>
<dbReference type="Pfam" id="PF02504">
    <property type="entry name" value="FA_synthesis"/>
    <property type="match status" value="1"/>
</dbReference>
<comment type="subunit">
    <text evidence="9 10">Homodimer. Probably interacts with PlsY.</text>
</comment>
<dbReference type="PANTHER" id="PTHR30100:SF1">
    <property type="entry name" value="PHOSPHATE ACYLTRANSFERASE"/>
    <property type="match status" value="1"/>
</dbReference>
<evidence type="ECO:0000256" key="5">
    <source>
        <dbReference type="ARBA" id="ARBA00023098"/>
    </source>
</evidence>
<evidence type="ECO:0000256" key="1">
    <source>
        <dbReference type="ARBA" id="ARBA00001232"/>
    </source>
</evidence>
<comment type="subcellular location">
    <subcellularLocation>
        <location evidence="10">Cytoplasm</location>
    </subcellularLocation>
    <text evidence="10">Associated with the membrane possibly through PlsY.</text>
</comment>
<name>A0ABW2KT24_9PROT</name>
<dbReference type="HAMAP" id="MF_00019">
    <property type="entry name" value="PlsX"/>
    <property type="match status" value="1"/>
</dbReference>
<comment type="similarity">
    <text evidence="10">Belongs to the PlsX family.</text>
</comment>
<comment type="caution">
    <text evidence="11">The sequence shown here is derived from an EMBL/GenBank/DDBJ whole genome shotgun (WGS) entry which is preliminary data.</text>
</comment>
<proteinExistence type="inferred from homology"/>
<evidence type="ECO:0000256" key="8">
    <source>
        <dbReference type="ARBA" id="ARBA00024069"/>
    </source>
</evidence>
<keyword evidence="5 10" id="KW-0443">Lipid metabolism</keyword>
<reference evidence="12" key="1">
    <citation type="journal article" date="2019" name="Int. J. Syst. Evol. Microbiol.">
        <title>The Global Catalogue of Microorganisms (GCM) 10K type strain sequencing project: providing services to taxonomists for standard genome sequencing and annotation.</title>
        <authorList>
            <consortium name="The Broad Institute Genomics Platform"/>
            <consortium name="The Broad Institute Genome Sequencing Center for Infectious Disease"/>
            <person name="Wu L."/>
            <person name="Ma J."/>
        </authorList>
    </citation>
    <scope>NUCLEOTIDE SEQUENCE [LARGE SCALE GENOMIC DNA]</scope>
    <source>
        <strain evidence="12">CGMCC 1.16275</strain>
    </source>
</reference>
<dbReference type="Proteomes" id="UP001596456">
    <property type="component" value="Unassembled WGS sequence"/>
</dbReference>
<keyword evidence="3 10" id="KW-0444">Lipid biosynthesis</keyword>
<evidence type="ECO:0000313" key="12">
    <source>
        <dbReference type="Proteomes" id="UP001596456"/>
    </source>
</evidence>